<evidence type="ECO:0000256" key="4">
    <source>
        <dbReference type="ARBA" id="ARBA00023136"/>
    </source>
</evidence>
<dbReference type="STRING" id="45073.Lqui_2750"/>
<dbReference type="SUPFAM" id="SSF50182">
    <property type="entry name" value="Sm-like ribonucleoproteins"/>
    <property type="match status" value="1"/>
</dbReference>
<dbReference type="InterPro" id="IPR018490">
    <property type="entry name" value="cNMP-bd_dom_sf"/>
</dbReference>
<dbReference type="Proteomes" id="UP000054618">
    <property type="component" value="Unassembled WGS sequence"/>
</dbReference>
<keyword evidence="8" id="KW-1185">Reference proteome</keyword>
<keyword evidence="2 5" id="KW-0812">Transmembrane</keyword>
<evidence type="ECO:0000256" key="3">
    <source>
        <dbReference type="ARBA" id="ARBA00022989"/>
    </source>
</evidence>
<dbReference type="InterPro" id="IPR023408">
    <property type="entry name" value="MscS_beta-dom_sf"/>
</dbReference>
<dbReference type="InterPro" id="IPR006685">
    <property type="entry name" value="MscS_channel_2nd"/>
</dbReference>
<comment type="subcellular location">
    <subcellularLocation>
        <location evidence="1">Membrane</location>
    </subcellularLocation>
</comment>
<dbReference type="PANTHER" id="PTHR30566:SF5">
    <property type="entry name" value="MECHANOSENSITIVE ION CHANNEL PROTEIN 1, MITOCHONDRIAL-RELATED"/>
    <property type="match status" value="1"/>
</dbReference>
<comment type="caution">
    <text evidence="7">The sequence shown here is derived from an EMBL/GenBank/DDBJ whole genome shotgun (WGS) entry which is preliminary data.</text>
</comment>
<feature type="transmembrane region" description="Helical" evidence="5">
    <location>
        <begin position="118"/>
        <end position="151"/>
    </location>
</feature>
<keyword evidence="3 5" id="KW-1133">Transmembrane helix</keyword>
<keyword evidence="4 5" id="KW-0472">Membrane</keyword>
<evidence type="ECO:0000256" key="2">
    <source>
        <dbReference type="ARBA" id="ARBA00022692"/>
    </source>
</evidence>
<dbReference type="Pfam" id="PF00924">
    <property type="entry name" value="MS_channel_2nd"/>
    <property type="match status" value="1"/>
</dbReference>
<feature type="domain" description="Cyclic nucleotide-binding" evidence="6">
    <location>
        <begin position="342"/>
        <end position="462"/>
    </location>
</feature>
<proteinExistence type="predicted"/>
<reference evidence="7 8" key="1">
    <citation type="submission" date="2015-11" db="EMBL/GenBank/DDBJ databases">
        <title>Genomic analysis of 38 Legionella species identifies large and diverse effector repertoires.</title>
        <authorList>
            <person name="Burstein D."/>
            <person name="Amaro F."/>
            <person name="Zusman T."/>
            <person name="Lifshitz Z."/>
            <person name="Cohen O."/>
            <person name="Gilbert J.A."/>
            <person name="Pupko T."/>
            <person name="Shuman H.A."/>
            <person name="Segal G."/>
        </authorList>
    </citation>
    <scope>NUCLEOTIDE SEQUENCE [LARGE SCALE GENOMIC DNA]</scope>
    <source>
        <strain evidence="7 8">CDC#1442-AUS-E</strain>
    </source>
</reference>
<name>A0A0W0XL38_9GAMM</name>
<dbReference type="InterPro" id="IPR014710">
    <property type="entry name" value="RmlC-like_jellyroll"/>
</dbReference>
<dbReference type="InterPro" id="IPR010920">
    <property type="entry name" value="LSM_dom_sf"/>
</dbReference>
<organism evidence="7 8">
    <name type="scientific">Legionella quinlivanii</name>
    <dbReference type="NCBI Taxonomy" id="45073"/>
    <lineage>
        <taxon>Bacteria</taxon>
        <taxon>Pseudomonadati</taxon>
        <taxon>Pseudomonadota</taxon>
        <taxon>Gammaproteobacteria</taxon>
        <taxon>Legionellales</taxon>
        <taxon>Legionellaceae</taxon>
        <taxon>Legionella</taxon>
    </lineage>
</organism>
<protein>
    <submittedName>
        <fullName evidence="7">Sulfate permease with a cNMP binding motif protein</fullName>
    </submittedName>
</protein>
<dbReference type="Gene3D" id="2.30.30.60">
    <property type="match status" value="1"/>
</dbReference>
<feature type="transmembrane region" description="Helical" evidence="5">
    <location>
        <begin position="39"/>
        <end position="59"/>
    </location>
</feature>
<dbReference type="Gene3D" id="2.60.120.10">
    <property type="entry name" value="Jelly Rolls"/>
    <property type="match status" value="1"/>
</dbReference>
<dbReference type="RefSeq" id="WP_058508812.1">
    <property type="nucleotide sequence ID" value="NZ_CAAAIK010000004.1"/>
</dbReference>
<dbReference type="SUPFAM" id="SSF51206">
    <property type="entry name" value="cAMP-binding domain-like"/>
    <property type="match status" value="1"/>
</dbReference>
<gene>
    <name evidence="7" type="ORF">Lqui_2750</name>
</gene>
<evidence type="ECO:0000256" key="1">
    <source>
        <dbReference type="ARBA" id="ARBA00004370"/>
    </source>
</evidence>
<dbReference type="GO" id="GO:0008381">
    <property type="term" value="F:mechanosensitive monoatomic ion channel activity"/>
    <property type="evidence" value="ECO:0007669"/>
    <property type="project" value="UniProtKB-ARBA"/>
</dbReference>
<feature type="transmembrane region" description="Helical" evidence="5">
    <location>
        <begin position="79"/>
        <end position="97"/>
    </location>
</feature>
<dbReference type="CDD" id="cd00038">
    <property type="entry name" value="CAP_ED"/>
    <property type="match status" value="1"/>
</dbReference>
<dbReference type="InterPro" id="IPR000595">
    <property type="entry name" value="cNMP-bd_dom"/>
</dbReference>
<dbReference type="PANTHER" id="PTHR30566">
    <property type="entry name" value="YNAI-RELATED MECHANOSENSITIVE ION CHANNEL"/>
    <property type="match status" value="1"/>
</dbReference>
<dbReference type="EMBL" id="LNYS01000025">
    <property type="protein sequence ID" value="KTD45279.1"/>
    <property type="molecule type" value="Genomic_DNA"/>
</dbReference>
<evidence type="ECO:0000313" key="7">
    <source>
        <dbReference type="EMBL" id="KTD45279.1"/>
    </source>
</evidence>
<evidence type="ECO:0000256" key="5">
    <source>
        <dbReference type="SAM" id="Phobius"/>
    </source>
</evidence>
<dbReference type="GO" id="GO:0016020">
    <property type="term" value="C:membrane"/>
    <property type="evidence" value="ECO:0007669"/>
    <property type="project" value="UniProtKB-SubCell"/>
</dbReference>
<dbReference type="Pfam" id="PF00027">
    <property type="entry name" value="cNMP_binding"/>
    <property type="match status" value="1"/>
</dbReference>
<dbReference type="AlphaFoldDB" id="A0A0W0XL38"/>
<evidence type="ECO:0000259" key="6">
    <source>
        <dbReference type="PROSITE" id="PS50042"/>
    </source>
</evidence>
<accession>A0A0W0XL38</accession>
<sequence>MNFHELSTTILLISSLLLAVSFYNFILKKFVKEINHHKLLFTSGVFIFFSVLFAFESTITNWVNHKDTQYFIKIVLECLWWFSLFFIVNQIIHIFIWKRLLRQSGILIPKIFKDLVSLLFLILTVAAIVHFVFAKSVFGIFTASGVMAIILGYSAQATLSDVFAGIGLNTTKQFSEGDWIVVYGEMQTLTGKIIDVNWRFVNLLNIEGNILSIPNSVISQLFIENLSQPHGINKQSLTISIRQPLSPSRFKNILVETALQSSKVRNEPKPHAALIECSQDTSTYHLEYSTSEVNPILIKDEIYSALWYRCLRENILLTGHEMPERPVLTHDAISNFLRKIDLFHFLKEEEIQLLTEHSRYGLYGPPERLLIEGEHNHSLFIVYSGSASLYINSQTEKPVFFEAYETGDYFGEISMLTGAPCRGSLFIEEESIIIEVTHSNIAKLFKQRPELMEKMSAVVVKGVKAIENLRHAQIPVEGTDRHSLLESLLAHVRYFFKH</sequence>
<dbReference type="PATRIC" id="fig|45073.5.peg.2926"/>
<evidence type="ECO:0000313" key="8">
    <source>
        <dbReference type="Proteomes" id="UP000054618"/>
    </source>
</evidence>
<dbReference type="PROSITE" id="PS50042">
    <property type="entry name" value="CNMP_BINDING_3"/>
    <property type="match status" value="1"/>
</dbReference>
<dbReference type="OrthoDB" id="9775207at2"/>
<feature type="transmembrane region" description="Helical" evidence="5">
    <location>
        <begin position="6"/>
        <end position="27"/>
    </location>
</feature>